<reference evidence="1 2" key="2">
    <citation type="submission" date="2017-10" db="EMBL/GenBank/DDBJ databases">
        <title>Extensive intraspecific genome diversity in a model arbuscular mycorrhizal fungus.</title>
        <authorList>
            <person name="Chen E.C.H."/>
            <person name="Morin E."/>
            <person name="Baudet D."/>
            <person name="Noel J."/>
            <person name="Ndikumana S."/>
            <person name="Charron P."/>
            <person name="St-Onge C."/>
            <person name="Giorgi J."/>
            <person name="Grigoriev I.V."/>
            <person name="Roux C."/>
            <person name="Martin F.M."/>
            <person name="Corradi N."/>
        </authorList>
    </citation>
    <scope>NUCLEOTIDE SEQUENCE [LARGE SCALE GENOMIC DNA]</scope>
    <source>
        <strain evidence="1 2">C2</strain>
    </source>
</reference>
<comment type="caution">
    <text evidence="1">The sequence shown here is derived from an EMBL/GenBank/DDBJ whole genome shotgun (WGS) entry which is preliminary data.</text>
</comment>
<dbReference type="AlphaFoldDB" id="A0A2N1M7E1"/>
<name>A0A2N1M7E1_9GLOM</name>
<evidence type="ECO:0000313" key="2">
    <source>
        <dbReference type="Proteomes" id="UP000233469"/>
    </source>
</evidence>
<proteinExistence type="predicted"/>
<protein>
    <submittedName>
        <fullName evidence="1">Uncharacterized protein</fullName>
    </submittedName>
</protein>
<dbReference type="PANTHER" id="PTHR35871">
    <property type="entry name" value="EXPRESSED PROTEIN"/>
    <property type="match status" value="1"/>
</dbReference>
<organism evidence="1 2">
    <name type="scientific">Rhizophagus irregularis</name>
    <dbReference type="NCBI Taxonomy" id="588596"/>
    <lineage>
        <taxon>Eukaryota</taxon>
        <taxon>Fungi</taxon>
        <taxon>Fungi incertae sedis</taxon>
        <taxon>Mucoromycota</taxon>
        <taxon>Glomeromycotina</taxon>
        <taxon>Glomeromycetes</taxon>
        <taxon>Glomerales</taxon>
        <taxon>Glomeraceae</taxon>
        <taxon>Rhizophagus</taxon>
    </lineage>
</organism>
<reference evidence="1 2" key="1">
    <citation type="submission" date="2016-04" db="EMBL/GenBank/DDBJ databases">
        <title>Genome analyses suggest a sexual origin of heterokaryosis in a supposedly ancient asexual fungus.</title>
        <authorList>
            <person name="Ropars J."/>
            <person name="Sedzielewska K."/>
            <person name="Noel J."/>
            <person name="Charron P."/>
            <person name="Farinelli L."/>
            <person name="Marton T."/>
            <person name="Kruger M."/>
            <person name="Pelin A."/>
            <person name="Brachmann A."/>
            <person name="Corradi N."/>
        </authorList>
    </citation>
    <scope>NUCLEOTIDE SEQUENCE [LARGE SCALE GENOMIC DNA]</scope>
    <source>
        <strain evidence="1 2">C2</strain>
    </source>
</reference>
<dbReference type="EMBL" id="LLXL01004282">
    <property type="protein sequence ID" value="PKK57556.1"/>
    <property type="molecule type" value="Genomic_DNA"/>
</dbReference>
<evidence type="ECO:0000313" key="1">
    <source>
        <dbReference type="EMBL" id="PKK57556.1"/>
    </source>
</evidence>
<accession>A0A2N1M7E1</accession>
<gene>
    <name evidence="1" type="ORF">RhiirC2_721147</name>
</gene>
<sequence>MVFPITYHNEKLCSKPKGIKQVLIECGKWSPGGLILDCKKCKEKIQDISRTTCCARRVISLEPDFIAQKGAIEELIEKAGHKYIFFPKFHCELNFIERRCLHTILKYAKSSKEVAQKSLCPWICPLW</sequence>
<dbReference type="Proteomes" id="UP000233469">
    <property type="component" value="Unassembled WGS sequence"/>
</dbReference>
<dbReference type="PANTHER" id="PTHR35871:SF1">
    <property type="entry name" value="CXC1-LIKE CYSTEINE CLUSTER ASSOCIATED WITH KDZ TRANSPOSASES DOMAIN-CONTAINING PROTEIN"/>
    <property type="match status" value="1"/>
</dbReference>